<dbReference type="PROSITE" id="PS50968">
    <property type="entry name" value="BIOTINYL_LIPOYL"/>
    <property type="match status" value="1"/>
</dbReference>
<dbReference type="Gene3D" id="3.90.1770.10">
    <property type="entry name" value="PreATP-grasp domain"/>
    <property type="match status" value="1"/>
</dbReference>
<dbReference type="InterPro" id="IPR011053">
    <property type="entry name" value="Single_hybrid_motif"/>
</dbReference>
<dbReference type="InterPro" id="IPR011054">
    <property type="entry name" value="Rudment_hybrid_motif"/>
</dbReference>
<dbReference type="FunFam" id="3.40.50.20:FF:000005">
    <property type="entry name" value="acetyl-CoA carboxylase isoform X2"/>
    <property type="match status" value="1"/>
</dbReference>
<evidence type="ECO:0000313" key="22">
    <source>
        <dbReference type="Proteomes" id="UP000225706"/>
    </source>
</evidence>
<dbReference type="InterPro" id="IPR011761">
    <property type="entry name" value="ATP-grasp"/>
</dbReference>
<accession>A0A2B4RGQ1</accession>
<dbReference type="PROSITE" id="PS50979">
    <property type="entry name" value="BC"/>
    <property type="match status" value="1"/>
</dbReference>
<dbReference type="GO" id="GO:0005524">
    <property type="term" value="F:ATP binding"/>
    <property type="evidence" value="ECO:0007669"/>
    <property type="project" value="UniProtKB-UniRule"/>
</dbReference>
<dbReference type="PROSITE" id="PS50980">
    <property type="entry name" value="COA_CT_NTER"/>
    <property type="match status" value="1"/>
</dbReference>
<dbReference type="Gene3D" id="3.30.1490.20">
    <property type="entry name" value="ATP-grasp fold, A domain"/>
    <property type="match status" value="1"/>
</dbReference>
<keyword evidence="6" id="KW-0276">Fatty acid metabolism</keyword>
<dbReference type="InterPro" id="IPR049074">
    <property type="entry name" value="ACCA_BT"/>
</dbReference>
<dbReference type="PROSITE" id="PS50989">
    <property type="entry name" value="COA_CT_CTER"/>
    <property type="match status" value="1"/>
</dbReference>
<dbReference type="InterPro" id="IPR011764">
    <property type="entry name" value="Biotin_carboxylation_dom"/>
</dbReference>
<dbReference type="PROSITE" id="PS50975">
    <property type="entry name" value="ATP_GRASP"/>
    <property type="match status" value="1"/>
</dbReference>
<dbReference type="Gene3D" id="2.40.50.100">
    <property type="match status" value="1"/>
</dbReference>
<feature type="non-terminal residue" evidence="21">
    <location>
        <position position="1"/>
    </location>
</feature>
<sequence length="2367" mass="266630">VNSNLRLLAKSNVENTETLNNLADQTEEFAVQLIDQVNGGEQLAMRDVPEKVDRCASMLSGMTDKAIEFSQKKRRLRSQNSVQEHSEASQTSVKRSRSGIIVEDKIDLIMQKLNISPSNHSEFSSTMSVSDNDSDVSEDGISMKIDSKGSKDCNTFATPAEFVKRCGGSRVIEKVLIANNGIAAVKCMRSCRRWAYELFGNEKAIRFVAMVTPEDLRANAEYIKMADQYVPVPGGTNNHNYANVELILDIAKRIPVQAVWAGWGHASENPKLPDLLSKHGITFIGPPASAMWALGDKIASTIVAQTVGVPTLPWSGTGLKLDKSSKDFVDGKVVGVSHDLYMKGCVQDVRQGIKYARDIGYPVMIKASEGGGGKGIRKASSDDEFTNFFRQVQTEVPGSPVFVMKLAKNARHLEVQLLADEHGNAMSIFGRDCSVQRRHQNIIEEAPAAIAKPDVFRKMEEDAVKLGRLVGYVSAGTVEYLYHPEDHTLHFLELNPRLQVEHPCTEMVSDINLPAAQLQVAMGIPLYNIKDVRTMYGLDPFGKEPIDFDKPRNPPKPRGHVIATRITSENPDEGFKPSSGTVTELTFRSMKNVWGYFSVGADGGLHEFADSQFGHCFAWGENREAARRNMVLALKEISIRGDFRTTVEYLIQLLEHEYFSSNIIDTGWLDYLIAKQVQTERPDAILSVICGAVQVAEAAISKRHVNFKSALERGQILTTDSLVNTEDVELINDGIKYCLKVWKSGANTFFLVMNNSWTEVEAHRMSDGGLLLSWNDSSHTTYMKEEVDSYRLTISGKTCIFQKENDPTVLRSPSAGKLIQFVVEDGGHVFQGESFAEIEVMKMVMPLTVSESGCVHYMKNPGAVLEPGSIVAKLELDDPSKVTQAQPYTGQLPETCGAKLKGSKLHQIFHAARENLQNIMDGYCIGEPYYSQRLQQNVNTLMQALKDPALPLLELQDMISSISGRIPGTVEDAIRKQLTNYASNITSVLSQFPSQQIANVVDAHAATLTKRTERDAFFLNTQNIVQLVQRYRNGIRGHMKAVVMRNFEKCVQLLRDKYKSQDLSQVVQSIFSHASVAKKNQLTIMLIDQLCGRQPGLSDELNHLLQELTTLNRHDNAKVALRARQALLASQQPSYELRHNQIESLFLSGIDMYGNQMSSDSFQKLILSENAIFDILPSFFYHSSEAVKRAALEVYIRRSYQAYELTTLYHEKIDENVLIVQFQFILPSAHPNRMPQRVPSSRTVLAMPRVRSLSEDMYDLINQQPLKPCQRTGVMAAFQSMPEFEKNFEEIMNRFEPPTPEQLSPSPMGRKMSLDPVFEAENKPAPGAGKEEEPIHIINVALQIEKNCKDVEICRKLVYEFTQSKKESLKDKGIRRITYLLSDCKGMMPWFFTFRARDDFEEDSIYRHLEPALAFQLEVNRLRNFDLETIPTTNHNIHLYLGSAKKISAHSEVTDHRFFIRSIVRHSDFITREASFEYMEKESEIQLLESLDQLEVCFSETPKRTDCNHIFLHFVPCVIIEPNRIEESIRHIVTRYGRRLWKLRVLQAEMKVTIRLTPTGKKIPLRVFMSNESGYYLGFHIYREITDPRTGQIVFESYDQKQGPHHGLPVSTPYVTKDHLQLKRFSAQSLGTTYVYDFPELFQQMKVTEYVLDESDQLMPMNRLPGENTIGMIAWRLQCITPECPEGREIIVVANDITVMIGSFAPPEDMLFKRASEMARAQGLPFVYISANSGARIGLAEEVKHHFKVAWNDPLAPEKGFKYIYVTPSDFKKLSATNSMHAELIEDDGESRYKVTDIIGRDDGIGVENLKGSGMIAGEMSAAYDDIVTMSLVTCRAVGIGSYLVRLGQRVIQVENAHVILTGSGALNKVLGRQVYTSNLQLGGPQIMHNNGVTHMVVTDDFGGISAIMRWLSYVPKCKNGPLPIIKTSDPVEREIEFVPPKAPYDPRHLICGAAHPENKDVWLSGFFDNGSFVETLDGWAKTVVCGRARLGGIPMGVITVETRAVEVVIPADPGNPDSDTKIHAQAGQVWYPDSAYKTAQAIRDFNKEQLPLMIFANWRGFSGGMKDMYEQVLKYGAYIVDALREYEQPVFIYLPPNGELRGGAWVVVDPTINPEMMEMYADQESRGGVLEPAGTVEIKFRRKDLVKAMHRLDAKCQEIAQALASADLPVKERKTLERQQKEREEKLLPIYQQISVEFAELHDTPGRMQEKGVISEVLKWKESRQFFYWRLRRILMTRDAKKKIRKANPDISSPQLCSMLERLFLEAHGNTKSYLWNDNKSVVEWLEKEASENEHSVIDENVKWISRDWILRQIKTLVQENPEVAMDSIVHITQQMTAAKRAQVSKILAAMDSGSTVDNSNGESAS</sequence>
<dbReference type="FunFam" id="3.90.226.10:FF:000010">
    <property type="entry name" value="acetyl-CoA carboxylase isoform X2"/>
    <property type="match status" value="1"/>
</dbReference>
<keyword evidence="4" id="KW-0436">Ligase</keyword>
<keyword evidence="8" id="KW-0443">Lipid metabolism</keyword>
<dbReference type="Pfam" id="PF08326">
    <property type="entry name" value="ACC_central"/>
    <property type="match status" value="1"/>
</dbReference>
<proteinExistence type="predicted"/>
<evidence type="ECO:0000259" key="19">
    <source>
        <dbReference type="PROSITE" id="PS50980"/>
    </source>
</evidence>
<dbReference type="FunFam" id="2.40.460.10:FF:000001">
    <property type="entry name" value="Acetyl-CoA carboxylase 1"/>
    <property type="match status" value="1"/>
</dbReference>
<dbReference type="InterPro" id="IPR001882">
    <property type="entry name" value="Biotin_BS"/>
</dbReference>
<keyword evidence="7 14" id="KW-0067">ATP-binding</keyword>
<evidence type="ECO:0000256" key="10">
    <source>
        <dbReference type="ARBA" id="ARBA00023267"/>
    </source>
</evidence>
<keyword evidence="22" id="KW-1185">Reference proteome</keyword>
<dbReference type="InterPro" id="IPR000089">
    <property type="entry name" value="Biotin_lipoyl"/>
</dbReference>
<dbReference type="STRING" id="50429.A0A2B4RGQ1"/>
<keyword evidence="5 14" id="KW-0547">Nucleotide-binding</keyword>
<dbReference type="FunFam" id="2.40.50.100:FF:000005">
    <property type="entry name" value="Acetyl-CoA carboxylase 1"/>
    <property type="match status" value="1"/>
</dbReference>
<dbReference type="Gene3D" id="3.90.226.10">
    <property type="entry name" value="2-enoyl-CoA Hydratase, Chain A, domain 1"/>
    <property type="match status" value="2"/>
</dbReference>
<dbReference type="InterPro" id="IPR029045">
    <property type="entry name" value="ClpP/crotonase-like_dom_sf"/>
</dbReference>
<feature type="domain" description="ATP-grasp" evidence="17">
    <location>
        <begin position="326"/>
        <end position="522"/>
    </location>
</feature>
<keyword evidence="11" id="KW-0511">Multifunctional enzyme</keyword>
<evidence type="ECO:0000256" key="15">
    <source>
        <dbReference type="SAM" id="MobiDB-lite"/>
    </source>
</evidence>
<dbReference type="Pfam" id="PF02785">
    <property type="entry name" value="Biotin_carb_C"/>
    <property type="match status" value="1"/>
</dbReference>
<name>A0A2B4RGQ1_STYPI</name>
<dbReference type="PANTHER" id="PTHR45728:SF3">
    <property type="entry name" value="ACETYL-COA CARBOXYLASE"/>
    <property type="match status" value="1"/>
</dbReference>
<dbReference type="PANTHER" id="PTHR45728">
    <property type="entry name" value="ACETYL-COA CARBOXYLASE, ISOFORM A"/>
    <property type="match status" value="1"/>
</dbReference>
<evidence type="ECO:0000259" key="20">
    <source>
        <dbReference type="PROSITE" id="PS50989"/>
    </source>
</evidence>
<evidence type="ECO:0000256" key="2">
    <source>
        <dbReference type="ARBA" id="ARBA00004956"/>
    </source>
</evidence>
<evidence type="ECO:0000256" key="5">
    <source>
        <dbReference type="ARBA" id="ARBA00022741"/>
    </source>
</evidence>
<dbReference type="InterPro" id="IPR034733">
    <property type="entry name" value="AcCoA_carboxyl_beta"/>
</dbReference>
<dbReference type="SMART" id="SM00878">
    <property type="entry name" value="Biotin_carb_C"/>
    <property type="match status" value="1"/>
</dbReference>
<dbReference type="SUPFAM" id="SSF51230">
    <property type="entry name" value="Single hybrid motif"/>
    <property type="match status" value="1"/>
</dbReference>
<keyword evidence="3" id="KW-0444">Lipid biosynthesis</keyword>
<dbReference type="CDD" id="cd06850">
    <property type="entry name" value="biotinyl_domain"/>
    <property type="match status" value="1"/>
</dbReference>
<evidence type="ECO:0000259" key="18">
    <source>
        <dbReference type="PROSITE" id="PS50979"/>
    </source>
</evidence>
<dbReference type="Gene3D" id="2.40.460.10">
    <property type="entry name" value="Biotin dependent carboxylase carboxyltransferase"/>
    <property type="match status" value="1"/>
</dbReference>
<dbReference type="InterPro" id="IPR005482">
    <property type="entry name" value="Biotin_COase_C"/>
</dbReference>
<keyword evidence="9" id="KW-0275">Fatty acid biosynthesis</keyword>
<comment type="catalytic activity">
    <reaction evidence="13">
        <text>N(6)-biotinyl-L-lysyl-[protein] + hydrogencarbonate + ATP = N(6)-carboxybiotinyl-L-lysyl-[protein] + ADP + phosphate + H(+)</text>
        <dbReference type="Rhea" id="RHEA:13501"/>
        <dbReference type="Rhea" id="RHEA-COMP:10505"/>
        <dbReference type="Rhea" id="RHEA-COMP:10506"/>
        <dbReference type="ChEBI" id="CHEBI:15378"/>
        <dbReference type="ChEBI" id="CHEBI:17544"/>
        <dbReference type="ChEBI" id="CHEBI:30616"/>
        <dbReference type="ChEBI" id="CHEBI:43474"/>
        <dbReference type="ChEBI" id="CHEBI:83144"/>
        <dbReference type="ChEBI" id="CHEBI:83145"/>
        <dbReference type="ChEBI" id="CHEBI:456216"/>
        <dbReference type="EC" id="6.3.4.14"/>
    </reaction>
</comment>
<gene>
    <name evidence="21" type="primary">ACAC</name>
    <name evidence="21" type="ORF">AWC38_SpisGene20253</name>
</gene>
<dbReference type="GO" id="GO:0006633">
    <property type="term" value="P:fatty acid biosynthetic process"/>
    <property type="evidence" value="ECO:0007669"/>
    <property type="project" value="UniProtKB-KW"/>
</dbReference>
<reference evidence="22" key="1">
    <citation type="journal article" date="2017" name="bioRxiv">
        <title>Comparative analysis of the genomes of Stylophora pistillata and Acropora digitifera provides evidence for extensive differences between species of corals.</title>
        <authorList>
            <person name="Voolstra C.R."/>
            <person name="Li Y."/>
            <person name="Liew Y.J."/>
            <person name="Baumgarten S."/>
            <person name="Zoccola D."/>
            <person name="Flot J.-F."/>
            <person name="Tambutte S."/>
            <person name="Allemand D."/>
            <person name="Aranda M."/>
        </authorList>
    </citation>
    <scope>NUCLEOTIDE SEQUENCE [LARGE SCALE GENOMIC DNA]</scope>
</reference>
<comment type="catalytic activity">
    <reaction evidence="12">
        <text>hydrogencarbonate + acetyl-CoA + ATP = malonyl-CoA + ADP + phosphate + H(+)</text>
        <dbReference type="Rhea" id="RHEA:11308"/>
        <dbReference type="ChEBI" id="CHEBI:15378"/>
        <dbReference type="ChEBI" id="CHEBI:17544"/>
        <dbReference type="ChEBI" id="CHEBI:30616"/>
        <dbReference type="ChEBI" id="CHEBI:43474"/>
        <dbReference type="ChEBI" id="CHEBI:57288"/>
        <dbReference type="ChEBI" id="CHEBI:57384"/>
        <dbReference type="ChEBI" id="CHEBI:456216"/>
        <dbReference type="EC" id="6.4.1.2"/>
    </reaction>
</comment>
<feature type="domain" description="CoA carboxyltransferase N-terminal" evidence="19">
    <location>
        <begin position="1613"/>
        <end position="1927"/>
    </location>
</feature>
<evidence type="ECO:0000256" key="13">
    <source>
        <dbReference type="ARBA" id="ARBA00048600"/>
    </source>
</evidence>
<evidence type="ECO:0000256" key="9">
    <source>
        <dbReference type="ARBA" id="ARBA00023160"/>
    </source>
</evidence>
<dbReference type="InterPro" id="IPR005479">
    <property type="entry name" value="CPAse_ATP-bd"/>
</dbReference>
<evidence type="ECO:0000256" key="4">
    <source>
        <dbReference type="ARBA" id="ARBA00022598"/>
    </source>
</evidence>
<evidence type="ECO:0000313" key="21">
    <source>
        <dbReference type="EMBL" id="PFX15527.1"/>
    </source>
</evidence>
<feature type="compositionally biased region" description="Polar residues" evidence="15">
    <location>
        <begin position="78"/>
        <end position="93"/>
    </location>
</feature>
<evidence type="ECO:0000256" key="7">
    <source>
        <dbReference type="ARBA" id="ARBA00022840"/>
    </source>
</evidence>
<dbReference type="InterPro" id="IPR016185">
    <property type="entry name" value="PreATP-grasp_dom_sf"/>
</dbReference>
<evidence type="ECO:0000256" key="12">
    <source>
        <dbReference type="ARBA" id="ARBA00048065"/>
    </source>
</evidence>
<comment type="pathway">
    <text evidence="2">Lipid metabolism; malonyl-CoA biosynthesis; malonyl-CoA from acetyl-CoA: step 1/1.</text>
</comment>
<feature type="domain" description="Lipoyl-binding" evidence="16">
    <location>
        <begin position="801"/>
        <end position="875"/>
    </location>
</feature>
<evidence type="ECO:0000256" key="14">
    <source>
        <dbReference type="PROSITE-ProRule" id="PRU00409"/>
    </source>
</evidence>
<dbReference type="Gene3D" id="3.40.50.20">
    <property type="match status" value="1"/>
</dbReference>
<dbReference type="GO" id="GO:0046872">
    <property type="term" value="F:metal ion binding"/>
    <property type="evidence" value="ECO:0007669"/>
    <property type="project" value="InterPro"/>
</dbReference>
<comment type="cofactor">
    <cofactor evidence="1">
        <name>biotin</name>
        <dbReference type="ChEBI" id="CHEBI:57586"/>
    </cofactor>
</comment>
<dbReference type="Pfam" id="PF00289">
    <property type="entry name" value="Biotin_carb_N"/>
    <property type="match status" value="1"/>
</dbReference>
<dbReference type="InterPro" id="IPR013537">
    <property type="entry name" value="AcCoA_COase_cen"/>
</dbReference>
<dbReference type="Gene3D" id="3.30.470.20">
    <property type="entry name" value="ATP-grasp fold, B domain"/>
    <property type="match status" value="1"/>
</dbReference>
<evidence type="ECO:0000256" key="1">
    <source>
        <dbReference type="ARBA" id="ARBA00001953"/>
    </source>
</evidence>
<feature type="domain" description="Biotin carboxylation" evidence="18">
    <location>
        <begin position="171"/>
        <end position="674"/>
    </location>
</feature>
<dbReference type="FunFam" id="3.30.1490.20:FF:000003">
    <property type="entry name" value="acetyl-CoA carboxylase isoform X1"/>
    <property type="match status" value="1"/>
</dbReference>
<dbReference type="GO" id="GO:0004075">
    <property type="term" value="F:biotin carboxylase activity"/>
    <property type="evidence" value="ECO:0007669"/>
    <property type="project" value="UniProtKB-EC"/>
</dbReference>
<dbReference type="GO" id="GO:0005739">
    <property type="term" value="C:mitochondrion"/>
    <property type="evidence" value="ECO:0007669"/>
    <property type="project" value="TreeGrafter"/>
</dbReference>
<dbReference type="InterPro" id="IPR005481">
    <property type="entry name" value="BC-like_N"/>
</dbReference>
<dbReference type="Pfam" id="PF00364">
    <property type="entry name" value="Biotin_lipoyl"/>
    <property type="match status" value="1"/>
</dbReference>
<dbReference type="InterPro" id="IPR049076">
    <property type="entry name" value="ACCA"/>
</dbReference>
<dbReference type="FunFam" id="3.90.1770.10:FF:000001">
    <property type="entry name" value="acetyl-CoA carboxylase 1"/>
    <property type="match status" value="1"/>
</dbReference>
<dbReference type="PROSITE" id="PS00188">
    <property type="entry name" value="BIOTIN"/>
    <property type="match status" value="1"/>
</dbReference>
<protein>
    <submittedName>
        <fullName evidence="21">Acetyl-CoA carboxylase</fullName>
    </submittedName>
</protein>
<dbReference type="Pfam" id="PF21385">
    <property type="entry name" value="ACCA_BT"/>
    <property type="match status" value="1"/>
</dbReference>
<dbReference type="Pfam" id="PF01039">
    <property type="entry name" value="Carboxyl_trans"/>
    <property type="match status" value="1"/>
</dbReference>
<dbReference type="EMBL" id="LSMT01000640">
    <property type="protein sequence ID" value="PFX15527.1"/>
    <property type="molecule type" value="Genomic_DNA"/>
</dbReference>
<organism evidence="21 22">
    <name type="scientific">Stylophora pistillata</name>
    <name type="common">Smooth cauliflower coral</name>
    <dbReference type="NCBI Taxonomy" id="50429"/>
    <lineage>
        <taxon>Eukaryota</taxon>
        <taxon>Metazoa</taxon>
        <taxon>Cnidaria</taxon>
        <taxon>Anthozoa</taxon>
        <taxon>Hexacorallia</taxon>
        <taxon>Scleractinia</taxon>
        <taxon>Astrocoeniina</taxon>
        <taxon>Pocilloporidae</taxon>
        <taxon>Stylophora</taxon>
    </lineage>
</organism>
<feature type="region of interest" description="Disordered" evidence="15">
    <location>
        <begin position="71"/>
        <end position="96"/>
    </location>
</feature>
<evidence type="ECO:0000256" key="6">
    <source>
        <dbReference type="ARBA" id="ARBA00022832"/>
    </source>
</evidence>
<dbReference type="UniPathway" id="UPA00655">
    <property type="reaction ID" value="UER00711"/>
</dbReference>
<dbReference type="SUPFAM" id="SSF52096">
    <property type="entry name" value="ClpP/crotonase"/>
    <property type="match status" value="2"/>
</dbReference>
<evidence type="ECO:0000256" key="11">
    <source>
        <dbReference type="ARBA" id="ARBA00023268"/>
    </source>
</evidence>
<dbReference type="InterPro" id="IPR013815">
    <property type="entry name" value="ATP_grasp_subdomain_1"/>
</dbReference>
<evidence type="ECO:0000256" key="3">
    <source>
        <dbReference type="ARBA" id="ARBA00022516"/>
    </source>
</evidence>
<dbReference type="PROSITE" id="PS00866">
    <property type="entry name" value="CPSASE_1"/>
    <property type="match status" value="1"/>
</dbReference>
<keyword evidence="10" id="KW-0092">Biotin</keyword>
<dbReference type="PROSITE" id="PS00867">
    <property type="entry name" value="CPSASE_2"/>
    <property type="match status" value="1"/>
</dbReference>
<feature type="domain" description="CoA carboxyltransferase C-terminal" evidence="20">
    <location>
        <begin position="1931"/>
        <end position="2247"/>
    </location>
</feature>
<dbReference type="SUPFAM" id="SSF51246">
    <property type="entry name" value="Rudiment single hybrid motif"/>
    <property type="match status" value="1"/>
</dbReference>
<dbReference type="OrthoDB" id="5962186at2759"/>
<dbReference type="SUPFAM" id="SSF56059">
    <property type="entry name" value="Glutathione synthetase ATP-binding domain-like"/>
    <property type="match status" value="1"/>
</dbReference>
<dbReference type="GO" id="GO:0003989">
    <property type="term" value="F:acetyl-CoA carboxylase activity"/>
    <property type="evidence" value="ECO:0007669"/>
    <property type="project" value="UniProtKB-EC"/>
</dbReference>
<evidence type="ECO:0000259" key="16">
    <source>
        <dbReference type="PROSITE" id="PS50968"/>
    </source>
</evidence>
<dbReference type="SUPFAM" id="SSF52440">
    <property type="entry name" value="PreATP-grasp domain"/>
    <property type="match status" value="1"/>
</dbReference>
<evidence type="ECO:0000256" key="8">
    <source>
        <dbReference type="ARBA" id="ARBA00023098"/>
    </source>
</evidence>
<dbReference type="InterPro" id="IPR011763">
    <property type="entry name" value="COA_CT_C"/>
</dbReference>
<comment type="caution">
    <text evidence="21">The sequence shown here is derived from an EMBL/GenBank/DDBJ whole genome shotgun (WGS) entry which is preliminary data.</text>
</comment>
<dbReference type="Pfam" id="PF02786">
    <property type="entry name" value="CPSase_L_D2"/>
    <property type="match status" value="1"/>
</dbReference>
<dbReference type="Proteomes" id="UP000225706">
    <property type="component" value="Unassembled WGS sequence"/>
</dbReference>
<evidence type="ECO:0000259" key="17">
    <source>
        <dbReference type="PROSITE" id="PS50975"/>
    </source>
</evidence>
<dbReference type="InterPro" id="IPR011762">
    <property type="entry name" value="COA_CT_N"/>
</dbReference>
<dbReference type="GO" id="GO:2001295">
    <property type="term" value="P:malonyl-CoA biosynthetic process"/>
    <property type="evidence" value="ECO:0007669"/>
    <property type="project" value="UniProtKB-UniPathway"/>
</dbReference>